<sequence>MLVTNCVVVVQYFCVDGFMFLAVRMQHFELSRCQLVNCFQRVSCFDRDICSERSCYPATGNLLIGRENRLSATSTCGLIRPQRYCIVSHLEDKKKTEQISAANGTIKLWQASVQHLLGMYMDRLLDRFEGTAW</sequence>
<protein>
    <submittedName>
        <fullName evidence="6">Laminin N-terminal domain-containing protein</fullName>
    </submittedName>
</protein>
<dbReference type="InterPro" id="IPR008211">
    <property type="entry name" value="Laminin_N"/>
</dbReference>
<dbReference type="EMBL" id="UZAM01015178">
    <property type="protein sequence ID" value="VDP37668.1"/>
    <property type="molecule type" value="Genomic_DNA"/>
</dbReference>
<dbReference type="OrthoDB" id="5985440at2759"/>
<feature type="domain" description="Laminin N-terminal" evidence="3">
    <location>
        <begin position="51"/>
        <end position="133"/>
    </location>
</feature>
<keyword evidence="1" id="KW-1015">Disulfide bond</keyword>
<keyword evidence="2" id="KW-0424">Laminin EGF-like domain</keyword>
<evidence type="ECO:0000256" key="1">
    <source>
        <dbReference type="ARBA" id="ARBA00023157"/>
    </source>
</evidence>
<proteinExistence type="predicted"/>
<evidence type="ECO:0000313" key="6">
    <source>
        <dbReference type="WBParaSite" id="SBAD_0001154501-mRNA-1"/>
    </source>
</evidence>
<accession>A0A183J5L7</accession>
<dbReference type="AlphaFoldDB" id="A0A183J5L7"/>
<dbReference type="Pfam" id="PF00055">
    <property type="entry name" value="Laminin_N"/>
    <property type="match status" value="1"/>
</dbReference>
<evidence type="ECO:0000313" key="5">
    <source>
        <dbReference type="Proteomes" id="UP000270296"/>
    </source>
</evidence>
<reference evidence="4 5" key="2">
    <citation type="submission" date="2018-11" db="EMBL/GenBank/DDBJ databases">
        <authorList>
            <consortium name="Pathogen Informatics"/>
        </authorList>
    </citation>
    <scope>NUCLEOTIDE SEQUENCE [LARGE SCALE GENOMIC DNA]</scope>
</reference>
<name>A0A183J5L7_9BILA</name>
<evidence type="ECO:0000256" key="2">
    <source>
        <dbReference type="ARBA" id="ARBA00023292"/>
    </source>
</evidence>
<dbReference type="WBParaSite" id="SBAD_0001154501-mRNA-1">
    <property type="protein sequence ID" value="SBAD_0001154501-mRNA-1"/>
    <property type="gene ID" value="SBAD_0001154501"/>
</dbReference>
<organism evidence="6">
    <name type="scientific">Soboliphyme baturini</name>
    <dbReference type="NCBI Taxonomy" id="241478"/>
    <lineage>
        <taxon>Eukaryota</taxon>
        <taxon>Metazoa</taxon>
        <taxon>Ecdysozoa</taxon>
        <taxon>Nematoda</taxon>
        <taxon>Enoplea</taxon>
        <taxon>Dorylaimia</taxon>
        <taxon>Dioctophymatida</taxon>
        <taxon>Dioctophymatoidea</taxon>
        <taxon>Soboliphymatidae</taxon>
        <taxon>Soboliphyme</taxon>
    </lineage>
</organism>
<gene>
    <name evidence="4" type="ORF">SBAD_LOCUS11165</name>
</gene>
<evidence type="ECO:0000313" key="4">
    <source>
        <dbReference type="EMBL" id="VDP37668.1"/>
    </source>
</evidence>
<evidence type="ECO:0000259" key="3">
    <source>
        <dbReference type="PROSITE" id="PS51117"/>
    </source>
</evidence>
<dbReference type="Proteomes" id="UP000270296">
    <property type="component" value="Unassembled WGS sequence"/>
</dbReference>
<dbReference type="Gene3D" id="2.60.120.260">
    <property type="entry name" value="Galactose-binding domain-like"/>
    <property type="match status" value="1"/>
</dbReference>
<keyword evidence="5" id="KW-1185">Reference proteome</keyword>
<dbReference type="PROSITE" id="PS51117">
    <property type="entry name" value="LAMININ_NTER"/>
    <property type="match status" value="1"/>
</dbReference>
<reference evidence="6" key="1">
    <citation type="submission" date="2016-06" db="UniProtKB">
        <authorList>
            <consortium name="WormBaseParasite"/>
        </authorList>
    </citation>
    <scope>IDENTIFICATION</scope>
</reference>